<dbReference type="PROSITE" id="PS50011">
    <property type="entry name" value="PROTEIN_KINASE_DOM"/>
    <property type="match status" value="1"/>
</dbReference>
<dbReference type="AlphaFoldDB" id="A0A9N9N4D8"/>
<evidence type="ECO:0000313" key="3">
    <source>
        <dbReference type="Proteomes" id="UP000789759"/>
    </source>
</evidence>
<sequence length="341" mass="38148">MTSLPTDSFKISITTTTTTELNTLTSQPSQPTSSPEPEITITSDVATPENITNHNSQISALSLYANQELNRSATSISTVDYIVPSNDPRNSAQIFKLQTIDYSNFVGISPLGYGKSITILVSTWKNDKDMTKVALKRVESLAAFSQVVKEDSNDNENKSLIDNHPHNILLHNERLMISDLGISKSIPHKSSVYPSLPYIDPNYFASPTTYPRDKHLDIYSLSVIMHDVSSGKRPFENLPYNQFLAIRLLEGLGRLKLDPVWVDNDEIMGNNGKKNFVSNLEFNNDIKGIIMESKHPAFGTGSVTFSNGNITSIRDIEINENEIYGEEEKDERTFEFCLNFV</sequence>
<name>A0A9N9N4D8_9GLOM</name>
<dbReference type="OrthoDB" id="10261027at2759"/>
<feature type="domain" description="Protein kinase" evidence="1">
    <location>
        <begin position="1"/>
        <end position="298"/>
    </location>
</feature>
<dbReference type="GO" id="GO:0004672">
    <property type="term" value="F:protein kinase activity"/>
    <property type="evidence" value="ECO:0007669"/>
    <property type="project" value="InterPro"/>
</dbReference>
<dbReference type="Gene3D" id="1.10.510.10">
    <property type="entry name" value="Transferase(Phosphotransferase) domain 1"/>
    <property type="match status" value="1"/>
</dbReference>
<protein>
    <submittedName>
        <fullName evidence="2">8974_t:CDS:1</fullName>
    </submittedName>
</protein>
<proteinExistence type="predicted"/>
<comment type="caution">
    <text evidence="2">The sequence shown here is derived from an EMBL/GenBank/DDBJ whole genome shotgun (WGS) entry which is preliminary data.</text>
</comment>
<accession>A0A9N9N4D8</accession>
<organism evidence="2 3">
    <name type="scientific">Cetraspora pellucida</name>
    <dbReference type="NCBI Taxonomy" id="1433469"/>
    <lineage>
        <taxon>Eukaryota</taxon>
        <taxon>Fungi</taxon>
        <taxon>Fungi incertae sedis</taxon>
        <taxon>Mucoromycota</taxon>
        <taxon>Glomeromycotina</taxon>
        <taxon>Glomeromycetes</taxon>
        <taxon>Diversisporales</taxon>
        <taxon>Gigasporaceae</taxon>
        <taxon>Cetraspora</taxon>
    </lineage>
</organism>
<dbReference type="EMBL" id="CAJVQA010010722">
    <property type="protein sequence ID" value="CAG8700063.1"/>
    <property type="molecule type" value="Genomic_DNA"/>
</dbReference>
<reference evidence="2" key="1">
    <citation type="submission" date="2021-06" db="EMBL/GenBank/DDBJ databases">
        <authorList>
            <person name="Kallberg Y."/>
            <person name="Tangrot J."/>
            <person name="Rosling A."/>
        </authorList>
    </citation>
    <scope>NUCLEOTIDE SEQUENCE</scope>
    <source>
        <strain evidence="2">FL966</strain>
    </source>
</reference>
<dbReference type="InterPro" id="IPR000719">
    <property type="entry name" value="Prot_kinase_dom"/>
</dbReference>
<dbReference type="SUPFAM" id="SSF56112">
    <property type="entry name" value="Protein kinase-like (PK-like)"/>
    <property type="match status" value="1"/>
</dbReference>
<dbReference type="Pfam" id="PF00069">
    <property type="entry name" value="Pkinase"/>
    <property type="match status" value="1"/>
</dbReference>
<keyword evidence="3" id="KW-1185">Reference proteome</keyword>
<gene>
    <name evidence="2" type="ORF">CPELLU_LOCUS11775</name>
</gene>
<dbReference type="InterPro" id="IPR011009">
    <property type="entry name" value="Kinase-like_dom_sf"/>
</dbReference>
<dbReference type="GO" id="GO:0005524">
    <property type="term" value="F:ATP binding"/>
    <property type="evidence" value="ECO:0007669"/>
    <property type="project" value="InterPro"/>
</dbReference>
<dbReference type="Proteomes" id="UP000789759">
    <property type="component" value="Unassembled WGS sequence"/>
</dbReference>
<evidence type="ECO:0000313" key="2">
    <source>
        <dbReference type="EMBL" id="CAG8700063.1"/>
    </source>
</evidence>
<evidence type="ECO:0000259" key="1">
    <source>
        <dbReference type="PROSITE" id="PS50011"/>
    </source>
</evidence>